<gene>
    <name evidence="1" type="ORF">S12H4_29270</name>
</gene>
<dbReference type="AlphaFoldDB" id="X1U8A6"/>
<accession>X1U8A6</accession>
<name>X1U8A6_9ZZZZ</name>
<comment type="caution">
    <text evidence="1">The sequence shown here is derived from an EMBL/GenBank/DDBJ whole genome shotgun (WGS) entry which is preliminary data.</text>
</comment>
<organism evidence="1">
    <name type="scientific">marine sediment metagenome</name>
    <dbReference type="NCBI Taxonomy" id="412755"/>
    <lineage>
        <taxon>unclassified sequences</taxon>
        <taxon>metagenomes</taxon>
        <taxon>ecological metagenomes</taxon>
    </lineage>
</organism>
<proteinExistence type="predicted"/>
<evidence type="ECO:0008006" key="2">
    <source>
        <dbReference type="Google" id="ProtNLM"/>
    </source>
</evidence>
<evidence type="ECO:0000313" key="1">
    <source>
        <dbReference type="EMBL" id="GAI96075.1"/>
    </source>
</evidence>
<reference evidence="1" key="1">
    <citation type="journal article" date="2014" name="Front. Microbiol.">
        <title>High frequency of phylogenetically diverse reductive dehalogenase-homologous genes in deep subseafloor sedimentary metagenomes.</title>
        <authorList>
            <person name="Kawai M."/>
            <person name="Futagami T."/>
            <person name="Toyoda A."/>
            <person name="Takaki Y."/>
            <person name="Nishi S."/>
            <person name="Hori S."/>
            <person name="Arai W."/>
            <person name="Tsubouchi T."/>
            <person name="Morono Y."/>
            <person name="Uchiyama I."/>
            <person name="Ito T."/>
            <person name="Fujiyama A."/>
            <person name="Inagaki F."/>
            <person name="Takami H."/>
        </authorList>
    </citation>
    <scope>NUCLEOTIDE SEQUENCE</scope>
    <source>
        <strain evidence="1">Expedition CK06-06</strain>
    </source>
</reference>
<protein>
    <recommendedName>
        <fullName evidence="2">Antitoxin SocA-like Panacea domain-containing protein</fullName>
    </recommendedName>
</protein>
<sequence length="185" mass="21167">MKRLQRSAIMLSLVEALLQRESWCGETHIQKATYFLQELLRVPLGFEFILYKHGPFSFDLSDELMAMRADNMIKLKSRPPYGPSIVPGENGDRLKELFPKTIQKYKERVEFVAKELGGYGVAELERIATALYVSLNDSTPAKDAIDERASCINKLKPHISVHEARRSLESRWEISNRAVKLVQTT</sequence>
<dbReference type="EMBL" id="BARW01016865">
    <property type="protein sequence ID" value="GAI96075.1"/>
    <property type="molecule type" value="Genomic_DNA"/>
</dbReference>